<feature type="transmembrane region" description="Helical" evidence="1">
    <location>
        <begin position="267"/>
        <end position="285"/>
    </location>
</feature>
<evidence type="ECO:0000313" key="3">
    <source>
        <dbReference type="Proteomes" id="UP000830198"/>
    </source>
</evidence>
<name>A0ABY4HW83_CHIFI</name>
<accession>A0ABY4HW83</accession>
<feature type="transmembrane region" description="Helical" evidence="1">
    <location>
        <begin position="205"/>
        <end position="228"/>
    </location>
</feature>
<proteinExistence type="predicted"/>
<dbReference type="RefSeq" id="WP_247810386.1">
    <property type="nucleotide sequence ID" value="NZ_CP095855.1"/>
</dbReference>
<sequence length="309" mass="35484">MSKFKTIWKFAGILAGPALIIPFVIHSRTVAKQLTGSPQFPMLSGWQWANNALYMRGYITVAPGTWTTPELRELDQISETFFQSTPPEKRNLSAYVANYFIRKPKAPLKVYMDRHVHTTNFYQYLLGWGKVSPLFGKYGLTLIKQHPGAFLRYFVAINTKNYFYPPLEVLSLYNLGKSQIYPFAVDWFQLETNQAKSISKHLQGVVLLIFPLLFLLLNIFYTTTLLLFKVKRAMALLPRSSLAVSLLLLLNFCFSISANIIVIRYQIFPMMLLLSFGLINTEILLKMKQSYGDRQYPSRAAPSQQLIIQ</sequence>
<organism evidence="2 3">
    <name type="scientific">Chitinophaga filiformis</name>
    <name type="common">Myxococcus filiformis</name>
    <name type="synonym">Flexibacter filiformis</name>
    <dbReference type="NCBI Taxonomy" id="104663"/>
    <lineage>
        <taxon>Bacteria</taxon>
        <taxon>Pseudomonadati</taxon>
        <taxon>Bacteroidota</taxon>
        <taxon>Chitinophagia</taxon>
        <taxon>Chitinophagales</taxon>
        <taxon>Chitinophagaceae</taxon>
        <taxon>Chitinophaga</taxon>
    </lineage>
</organism>
<keyword evidence="1" id="KW-0812">Transmembrane</keyword>
<dbReference type="EMBL" id="CP095855">
    <property type="protein sequence ID" value="UPK68045.1"/>
    <property type="molecule type" value="Genomic_DNA"/>
</dbReference>
<keyword evidence="1" id="KW-0472">Membrane</keyword>
<feature type="transmembrane region" description="Helical" evidence="1">
    <location>
        <begin position="240"/>
        <end position="261"/>
    </location>
</feature>
<reference evidence="2 3" key="1">
    <citation type="submission" date="2022-04" db="EMBL/GenBank/DDBJ databases">
        <title>The arsenic-methylating capacity of Chitinophaga filiformis YT5 during chitin decomposition.</title>
        <authorList>
            <person name="Chen G."/>
            <person name="Liang Y."/>
        </authorList>
    </citation>
    <scope>NUCLEOTIDE SEQUENCE [LARGE SCALE GENOMIC DNA]</scope>
    <source>
        <strain evidence="2 3">YT5</strain>
    </source>
</reference>
<evidence type="ECO:0000256" key="1">
    <source>
        <dbReference type="SAM" id="Phobius"/>
    </source>
</evidence>
<keyword evidence="1" id="KW-1133">Transmembrane helix</keyword>
<gene>
    <name evidence="2" type="ORF">MYF79_24135</name>
</gene>
<dbReference type="Proteomes" id="UP000830198">
    <property type="component" value="Chromosome"/>
</dbReference>
<keyword evidence="3" id="KW-1185">Reference proteome</keyword>
<protein>
    <submittedName>
        <fullName evidence="2">Uncharacterized protein</fullName>
    </submittedName>
</protein>
<evidence type="ECO:0000313" key="2">
    <source>
        <dbReference type="EMBL" id="UPK68045.1"/>
    </source>
</evidence>